<dbReference type="EMBL" id="CM007894">
    <property type="protein sequence ID" value="OTG24029.1"/>
    <property type="molecule type" value="Genomic_DNA"/>
</dbReference>
<evidence type="ECO:0000313" key="1">
    <source>
        <dbReference type="EMBL" id="KAF5804308.1"/>
    </source>
</evidence>
<protein>
    <submittedName>
        <fullName evidence="2">Uncharacterized protein</fullName>
    </submittedName>
</protein>
<evidence type="ECO:0000313" key="3">
    <source>
        <dbReference type="Proteomes" id="UP000215914"/>
    </source>
</evidence>
<keyword evidence="3" id="KW-1185">Reference proteome</keyword>
<proteinExistence type="predicted"/>
<reference evidence="1 3" key="1">
    <citation type="journal article" date="2017" name="Nature">
        <title>The sunflower genome provides insights into oil metabolism, flowering and Asterid evolution.</title>
        <authorList>
            <person name="Badouin H."/>
            <person name="Gouzy J."/>
            <person name="Grassa C.J."/>
            <person name="Murat F."/>
            <person name="Staton S.E."/>
            <person name="Cottret L."/>
            <person name="Lelandais-Briere C."/>
            <person name="Owens G.L."/>
            <person name="Carrere S."/>
            <person name="Mayjonade B."/>
            <person name="Legrand L."/>
            <person name="Gill N."/>
            <person name="Kane N.C."/>
            <person name="Bowers J.E."/>
            <person name="Hubner S."/>
            <person name="Bellec A."/>
            <person name="Berard A."/>
            <person name="Berges H."/>
            <person name="Blanchet N."/>
            <person name="Boniface M.C."/>
            <person name="Brunel D."/>
            <person name="Catrice O."/>
            <person name="Chaidir N."/>
            <person name="Claudel C."/>
            <person name="Donnadieu C."/>
            <person name="Faraut T."/>
            <person name="Fievet G."/>
            <person name="Helmstetter N."/>
            <person name="King M."/>
            <person name="Knapp S.J."/>
            <person name="Lai Z."/>
            <person name="Le Paslier M.C."/>
            <person name="Lippi Y."/>
            <person name="Lorenzon L."/>
            <person name="Mandel J.R."/>
            <person name="Marage G."/>
            <person name="Marchand G."/>
            <person name="Marquand E."/>
            <person name="Bret-Mestries E."/>
            <person name="Morien E."/>
            <person name="Nambeesan S."/>
            <person name="Nguyen T."/>
            <person name="Pegot-Espagnet P."/>
            <person name="Pouilly N."/>
            <person name="Raftis F."/>
            <person name="Sallet E."/>
            <person name="Schiex T."/>
            <person name="Thomas J."/>
            <person name="Vandecasteele C."/>
            <person name="Vares D."/>
            <person name="Vear F."/>
            <person name="Vautrin S."/>
            <person name="Crespi M."/>
            <person name="Mangin B."/>
            <person name="Burke J.M."/>
            <person name="Salse J."/>
            <person name="Munos S."/>
            <person name="Vincourt P."/>
            <person name="Rieseberg L.H."/>
            <person name="Langlade N.B."/>
        </authorList>
    </citation>
    <scope>NUCLEOTIDE SEQUENCE [LARGE SCALE GENOMIC DNA]</scope>
    <source>
        <strain evidence="3">cv. SF193</strain>
        <tissue evidence="1">Leaves</tissue>
    </source>
</reference>
<gene>
    <name evidence="2" type="ORF">HannXRQ_Chr05g0132131</name>
    <name evidence="1" type="ORF">HanXRQr2_Chr05g0195591</name>
</gene>
<accession>A0A251ULV6</accession>
<dbReference type="Gramene" id="mRNA:HanXRQr2_Chr05g0195591">
    <property type="protein sequence ID" value="mRNA:HanXRQr2_Chr05g0195591"/>
    <property type="gene ID" value="HanXRQr2_Chr05g0195591"/>
</dbReference>
<evidence type="ECO:0000313" key="2">
    <source>
        <dbReference type="EMBL" id="OTG24029.1"/>
    </source>
</evidence>
<organism evidence="2 3">
    <name type="scientific">Helianthus annuus</name>
    <name type="common">Common sunflower</name>
    <dbReference type="NCBI Taxonomy" id="4232"/>
    <lineage>
        <taxon>Eukaryota</taxon>
        <taxon>Viridiplantae</taxon>
        <taxon>Streptophyta</taxon>
        <taxon>Embryophyta</taxon>
        <taxon>Tracheophyta</taxon>
        <taxon>Spermatophyta</taxon>
        <taxon>Magnoliopsida</taxon>
        <taxon>eudicotyledons</taxon>
        <taxon>Gunneridae</taxon>
        <taxon>Pentapetalae</taxon>
        <taxon>asterids</taxon>
        <taxon>campanulids</taxon>
        <taxon>Asterales</taxon>
        <taxon>Asteraceae</taxon>
        <taxon>Asteroideae</taxon>
        <taxon>Heliantheae alliance</taxon>
        <taxon>Heliantheae</taxon>
        <taxon>Helianthus</taxon>
    </lineage>
</organism>
<reference evidence="2" key="2">
    <citation type="submission" date="2017-02" db="EMBL/GenBank/DDBJ databases">
        <title>Sunflower complete genome.</title>
        <authorList>
            <person name="Langlade N."/>
            <person name="Munos S."/>
        </authorList>
    </citation>
    <scope>NUCLEOTIDE SEQUENCE [LARGE SCALE GENOMIC DNA]</scope>
    <source>
        <tissue evidence="2">Leaves</tissue>
    </source>
</reference>
<reference evidence="1" key="3">
    <citation type="submission" date="2020-06" db="EMBL/GenBank/DDBJ databases">
        <title>Helianthus annuus Genome sequencing and assembly Release 2.</title>
        <authorList>
            <person name="Gouzy J."/>
            <person name="Langlade N."/>
            <person name="Munos S."/>
        </authorList>
    </citation>
    <scope>NUCLEOTIDE SEQUENCE</scope>
    <source>
        <tissue evidence="1">Leaves</tissue>
    </source>
</reference>
<dbReference type="EMBL" id="MNCJ02000320">
    <property type="protein sequence ID" value="KAF5804308.1"/>
    <property type="molecule type" value="Genomic_DNA"/>
</dbReference>
<dbReference type="InParanoid" id="A0A251ULV6"/>
<dbReference type="Proteomes" id="UP000215914">
    <property type="component" value="Chromosome 5"/>
</dbReference>
<name>A0A251ULV6_HELAN</name>
<sequence length="99" mass="11527">MITLASFVTRDELAAIKVVADEFSTHWIKFTPVFRPNYVNSFVSSKTIFGATSSYYDVLHLTWTTKKRQLQIEMIDQLCNKWHCGSNWLHREQCPLNGD</sequence>
<dbReference type="AlphaFoldDB" id="A0A251ULV6"/>